<feature type="non-terminal residue" evidence="1">
    <location>
        <position position="1"/>
    </location>
</feature>
<keyword evidence="2" id="KW-1185">Reference proteome</keyword>
<accession>J3CGM8</accession>
<reference evidence="1 2" key="1">
    <citation type="journal article" date="2012" name="J. Bacteriol.">
        <title>Twenty-one genome sequences from Pseudomonas species and 19 genome sequences from diverse bacteria isolated from the rhizosphere and endosphere of Populus deltoides.</title>
        <authorList>
            <person name="Brown S.D."/>
            <person name="Utturkar S.M."/>
            <person name="Klingeman D.M."/>
            <person name="Johnson C.M."/>
            <person name="Martin S.L."/>
            <person name="Land M.L."/>
            <person name="Lu T.Y."/>
            <person name="Schadt C.W."/>
            <person name="Doktycz M.J."/>
            <person name="Pelletier D.A."/>
        </authorList>
    </citation>
    <scope>NUCLEOTIDE SEQUENCE [LARGE SCALE GENOMIC DNA]</scope>
    <source>
        <strain evidence="1 2">CF314</strain>
    </source>
</reference>
<evidence type="ECO:0000313" key="2">
    <source>
        <dbReference type="Proteomes" id="UP000007509"/>
    </source>
</evidence>
<proteinExistence type="predicted"/>
<evidence type="ECO:0000313" key="1">
    <source>
        <dbReference type="EMBL" id="EJL71284.1"/>
    </source>
</evidence>
<organism evidence="1 2">
    <name type="scientific">Chryseobacterium populi</name>
    <dbReference type="NCBI Taxonomy" id="1144316"/>
    <lineage>
        <taxon>Bacteria</taxon>
        <taxon>Pseudomonadati</taxon>
        <taxon>Bacteroidota</taxon>
        <taxon>Flavobacteriia</taxon>
        <taxon>Flavobacteriales</taxon>
        <taxon>Weeksellaceae</taxon>
        <taxon>Chryseobacterium group</taxon>
        <taxon>Chryseobacterium</taxon>
    </lineage>
</organism>
<dbReference type="AlphaFoldDB" id="J3CGM8"/>
<comment type="caution">
    <text evidence="1">The sequence shown here is derived from an EMBL/GenBank/DDBJ whole genome shotgun (WGS) entry which is preliminary data.</text>
</comment>
<protein>
    <submittedName>
        <fullName evidence="1">Uncharacterized protein</fullName>
    </submittedName>
</protein>
<name>J3CGM8_9FLAO</name>
<gene>
    <name evidence="1" type="ORF">PMI13_02414</name>
</gene>
<dbReference type="EMBL" id="AKJY01000043">
    <property type="protein sequence ID" value="EJL71284.1"/>
    <property type="molecule type" value="Genomic_DNA"/>
</dbReference>
<dbReference type="Proteomes" id="UP000007509">
    <property type="component" value="Unassembled WGS sequence"/>
</dbReference>
<sequence length="41" mass="4672">RLKQEVQAATTMLAAVDSGANETMRMNSLSISYSFFTYYFK</sequence>